<dbReference type="OrthoDB" id="70849at2157"/>
<dbReference type="AlphaFoldDB" id="F7XNR0"/>
<name>F7XNR0_METZD</name>
<dbReference type="GeneID" id="10823054"/>
<evidence type="ECO:0000313" key="1">
    <source>
        <dbReference type="EMBL" id="AEH61261.1"/>
    </source>
</evidence>
<reference evidence="1" key="1">
    <citation type="submission" date="2010-07" db="EMBL/GenBank/DDBJ databases">
        <title>The complete genome of Methanosalsum zhilinae DSM 4017.</title>
        <authorList>
            <consortium name="US DOE Joint Genome Institute (JGI-PGF)"/>
            <person name="Lucas S."/>
            <person name="Copeland A."/>
            <person name="Lapidus A."/>
            <person name="Glavina del Rio T."/>
            <person name="Dalin E."/>
            <person name="Tice H."/>
            <person name="Bruce D."/>
            <person name="Goodwin L."/>
            <person name="Pitluck S."/>
            <person name="Kyrpides N."/>
            <person name="Mavromatis K."/>
            <person name="Ovchinnikova G."/>
            <person name="Daligault H."/>
            <person name="Detter J.C."/>
            <person name="Han C."/>
            <person name="Tapia R."/>
            <person name="Larimer F."/>
            <person name="Land M."/>
            <person name="Hauser L."/>
            <person name="Markowitz V."/>
            <person name="Cheng J.-F."/>
            <person name="Hugenholtz P."/>
            <person name="Woyke T."/>
            <person name="Wu D."/>
            <person name="Spring S."/>
            <person name="Schueler E."/>
            <person name="Brambilla E."/>
            <person name="Klenk H.-P."/>
            <person name="Eisen J.A."/>
        </authorList>
    </citation>
    <scope>NUCLEOTIDE SEQUENCE</scope>
    <source>
        <strain evidence="1">DSM 4017</strain>
    </source>
</reference>
<protein>
    <recommendedName>
        <fullName evidence="3">TFIIB-type zinc ribbon-containing protein</fullName>
    </recommendedName>
</protein>
<dbReference type="RefSeq" id="WP_013898698.1">
    <property type="nucleotide sequence ID" value="NC_015676.1"/>
</dbReference>
<dbReference type="KEGG" id="mzh:Mzhil_1417"/>
<proteinExistence type="predicted"/>
<evidence type="ECO:0008006" key="3">
    <source>
        <dbReference type="Google" id="ProtNLM"/>
    </source>
</evidence>
<sequence length="73" mass="8427">MEEDFSIEPDEKMIKVCPVCGNSDLYYEAGGYMGMVYHCKNCGYIGSLVVEANEEMIKKIKEDYRSEKDKKNE</sequence>
<dbReference type="HOGENOM" id="CLU_193439_1_0_2"/>
<evidence type="ECO:0000313" key="2">
    <source>
        <dbReference type="Proteomes" id="UP000006622"/>
    </source>
</evidence>
<accession>F7XNR0</accession>
<dbReference type="EMBL" id="CP002101">
    <property type="protein sequence ID" value="AEH61261.1"/>
    <property type="molecule type" value="Genomic_DNA"/>
</dbReference>
<organism evidence="1 2">
    <name type="scientific">Methanosalsum zhilinae (strain DSM 4017 / NBRC 107636 / OCM 62 / WeN5)</name>
    <name type="common">Methanohalophilus zhilinae</name>
    <dbReference type="NCBI Taxonomy" id="679901"/>
    <lineage>
        <taxon>Archaea</taxon>
        <taxon>Methanobacteriati</taxon>
        <taxon>Methanobacteriota</taxon>
        <taxon>Stenosarchaea group</taxon>
        <taxon>Methanomicrobia</taxon>
        <taxon>Methanosarcinales</taxon>
        <taxon>Methanosarcinaceae</taxon>
        <taxon>Methanosalsum</taxon>
    </lineage>
</organism>
<gene>
    <name evidence="1" type="ordered locus">Mzhil_1417</name>
</gene>
<keyword evidence="2" id="KW-1185">Reference proteome</keyword>
<dbReference type="STRING" id="679901.Mzhil_1417"/>
<dbReference type="Proteomes" id="UP000006622">
    <property type="component" value="Chromosome"/>
</dbReference>